<dbReference type="Proteomes" id="UP000053413">
    <property type="component" value="Unassembled WGS sequence"/>
</dbReference>
<evidence type="ECO:0000313" key="1">
    <source>
        <dbReference type="EMBL" id="KUL47639.1"/>
    </source>
</evidence>
<gene>
    <name evidence="1" type="ORF">ADL28_32050</name>
</gene>
<comment type="caution">
    <text evidence="1">The sequence shown here is derived from an EMBL/GenBank/DDBJ whole genome shotgun (WGS) entry which is preliminary data.</text>
</comment>
<sequence length="520" mass="57648">MEDGREFSDTREQWWWKVIEQLAAELDEACPGAKRFLPRDLGDLDLVRAMLMARTALRDQRVAAATDIANELYSLWPDREPPLEDCAGLVADLLRHLHGEPSPSLRSWQALDLWSGLLQLYAARRAAEVGALRTARELDERWLLDPQAMNDGSLDRPLNPGAGWRSFAAHLRATQRDNVTGAALGLLERATIAQELNRSVESLGEHLGAGSHLAALAGQAEAAKYVRRRAGELSSGTGGGLWAVVSAAAADYLMLSEGVREGLTTYEQELFRTAYEPEWRDREGMLEAYLLRDASAGPHPRPLLPDPQAPAPGWMTTMVQLRAEATGGAKAKTFTWHSLPGHTPWWFCAVRPGPEEHMAAKLAHDGRVQFEVDKSTPGDLLVGLPDDEPETFLHHLRFRYDENDRDDLCRLLMLATTGWARLDILAARQAGGLRVLQTVRVDVPGEVRDLCGEYAYRRLEEMEGGHDSVTGGAGHSGGDPNLLADEEWGENLVTYEEPPREREATPVFDGGLFQRDDMLF</sequence>
<dbReference type="AlphaFoldDB" id="A0A0X3VSF2"/>
<proteinExistence type="predicted"/>
<dbReference type="RefSeq" id="WP_059147281.1">
    <property type="nucleotide sequence ID" value="NZ_LLZJ01000384.1"/>
</dbReference>
<dbReference type="OrthoDB" id="9918701at2"/>
<reference evidence="2" key="1">
    <citation type="submission" date="2015-10" db="EMBL/GenBank/DDBJ databases">
        <authorList>
            <person name="Ju K.-S."/>
            <person name="Doroghazi J.R."/>
            <person name="Metcalf W.W."/>
        </authorList>
    </citation>
    <scope>NUCLEOTIDE SEQUENCE [LARGE SCALE GENOMIC DNA]</scope>
    <source>
        <strain evidence="2">NRRL F-8817</strain>
    </source>
</reference>
<evidence type="ECO:0000313" key="2">
    <source>
        <dbReference type="Proteomes" id="UP000053413"/>
    </source>
</evidence>
<name>A0A0X3VSF2_STRVO</name>
<accession>A0A0X3VSF2</accession>
<protein>
    <submittedName>
        <fullName evidence="1">Uncharacterized protein</fullName>
    </submittedName>
</protein>
<dbReference type="EMBL" id="LLZJ01000384">
    <property type="protein sequence ID" value="KUL47639.1"/>
    <property type="molecule type" value="Genomic_DNA"/>
</dbReference>
<organism evidence="1 2">
    <name type="scientific">Streptomyces violaceusniger</name>
    <dbReference type="NCBI Taxonomy" id="68280"/>
    <lineage>
        <taxon>Bacteria</taxon>
        <taxon>Bacillati</taxon>
        <taxon>Actinomycetota</taxon>
        <taxon>Actinomycetes</taxon>
        <taxon>Kitasatosporales</taxon>
        <taxon>Streptomycetaceae</taxon>
        <taxon>Streptomyces</taxon>
        <taxon>Streptomyces violaceusniger group</taxon>
    </lineage>
</organism>